<feature type="region of interest" description="Disordered" evidence="5">
    <location>
        <begin position="331"/>
        <end position="358"/>
    </location>
</feature>
<dbReference type="InterPro" id="IPR036093">
    <property type="entry name" value="NAC_dom_sf"/>
</dbReference>
<keyword evidence="1" id="KW-0805">Transcription regulation</keyword>
<dbReference type="PANTHER" id="PTHR31744">
    <property type="entry name" value="PROTEIN CUP-SHAPED COTYLEDON 2-RELATED"/>
    <property type="match status" value="1"/>
</dbReference>
<dbReference type="Gene3D" id="2.170.150.80">
    <property type="entry name" value="NAC domain"/>
    <property type="match status" value="1"/>
</dbReference>
<organism evidence="8">
    <name type="scientific">Boehmeria nivea</name>
    <name type="common">Chinese grass</name>
    <name type="synonym">Urtica nivea</name>
    <dbReference type="NCBI Taxonomy" id="83906"/>
    <lineage>
        <taxon>Eukaryota</taxon>
        <taxon>Viridiplantae</taxon>
        <taxon>Streptophyta</taxon>
        <taxon>Embryophyta</taxon>
        <taxon>Tracheophyta</taxon>
        <taxon>Spermatophyta</taxon>
        <taxon>Magnoliopsida</taxon>
        <taxon>eudicotyledons</taxon>
        <taxon>Gunneridae</taxon>
        <taxon>Pentapetalae</taxon>
        <taxon>rosids</taxon>
        <taxon>fabids</taxon>
        <taxon>Rosales</taxon>
        <taxon>Urticaceae</taxon>
        <taxon>Boehmeria</taxon>
    </lineage>
</organism>
<proteinExistence type="evidence at transcript level"/>
<accession>A0A060A646</accession>
<sequence length="417" mass="47271">MEGASSTSREAQISIAASSMFPGFRFSPTDEELISHYLRNKMNGDEKSVEVVPEVEIWKFEPWELPAKSVIPSESEWFFFSPRGRKYPNGSQSRRATELGYWKATGKERNVKSGSSFIGTKRTLVFHTGRAPKGERTEWIMHEYCMLDKSQDFMVVCRLRKNSEFRLNDSTNRVSSSQRHISSTHCAVSEVGTNQGDKAAEGCSKKCSSSYDSYSIDQIDSASESNLKLASEVTQPECSGHQKEVYDDDEDYFADILKDDIIKLDETSMSSALDIRPWVDEASVSAALDLDPFAAIAPEDEHKPPPTDVVVSPALHFQGIANRRIKLSMGTPWHHDETGLETRTNDDQHAEEKRRENSELQPRCIAGYRLPRLTGGRYVILVVLLLLLTFMVLFMSLLGDFWRLRRVMYSLYQGFLC</sequence>
<evidence type="ECO:0000256" key="3">
    <source>
        <dbReference type="ARBA" id="ARBA00023163"/>
    </source>
</evidence>
<dbReference type="EMBL" id="KF874840">
    <property type="protein sequence ID" value="AIA57520.1"/>
    <property type="molecule type" value="mRNA"/>
</dbReference>
<evidence type="ECO:0000256" key="6">
    <source>
        <dbReference type="SAM" id="Phobius"/>
    </source>
</evidence>
<protein>
    <submittedName>
        <fullName evidence="8">NAC domain-containing protein</fullName>
    </submittedName>
</protein>
<keyword evidence="4" id="KW-0539">Nucleus</keyword>
<feature type="transmembrane region" description="Helical" evidence="6">
    <location>
        <begin position="378"/>
        <end position="398"/>
    </location>
</feature>
<dbReference type="AlphaFoldDB" id="A0A060A646"/>
<name>A0A060A646_BOENI</name>
<keyword evidence="6" id="KW-0812">Transmembrane</keyword>
<keyword evidence="6" id="KW-0472">Membrane</keyword>
<dbReference type="GO" id="GO:0003677">
    <property type="term" value="F:DNA binding"/>
    <property type="evidence" value="ECO:0007669"/>
    <property type="project" value="UniProtKB-KW"/>
</dbReference>
<evidence type="ECO:0000256" key="4">
    <source>
        <dbReference type="ARBA" id="ARBA00023242"/>
    </source>
</evidence>
<keyword evidence="2" id="KW-0238">DNA-binding</keyword>
<evidence type="ECO:0000256" key="2">
    <source>
        <dbReference type="ARBA" id="ARBA00023125"/>
    </source>
</evidence>
<reference evidence="8" key="1">
    <citation type="submission" date="2013-11" db="EMBL/GenBank/DDBJ databases">
        <title>Identification, phylogenetic and expression analysis for 32 NAC transcription factors in ramie (Boehmeria nivea L. Gaud).</title>
        <authorList>
            <person name="Liu T."/>
        </authorList>
    </citation>
    <scope>NUCLEOTIDE SEQUENCE</scope>
</reference>
<dbReference type="PROSITE" id="PS51005">
    <property type="entry name" value="NAC"/>
    <property type="match status" value="1"/>
</dbReference>
<keyword evidence="3" id="KW-0804">Transcription</keyword>
<dbReference type="GO" id="GO:0006355">
    <property type="term" value="P:regulation of DNA-templated transcription"/>
    <property type="evidence" value="ECO:0007669"/>
    <property type="project" value="InterPro"/>
</dbReference>
<evidence type="ECO:0000256" key="5">
    <source>
        <dbReference type="SAM" id="MobiDB-lite"/>
    </source>
</evidence>
<evidence type="ECO:0000313" key="8">
    <source>
        <dbReference type="EMBL" id="AIA57520.1"/>
    </source>
</evidence>
<dbReference type="Pfam" id="PF02365">
    <property type="entry name" value="NAM"/>
    <property type="match status" value="1"/>
</dbReference>
<feature type="compositionally biased region" description="Basic and acidic residues" evidence="5">
    <location>
        <begin position="333"/>
        <end position="358"/>
    </location>
</feature>
<dbReference type="SUPFAM" id="SSF101941">
    <property type="entry name" value="NAC domain"/>
    <property type="match status" value="1"/>
</dbReference>
<keyword evidence="6" id="KW-1133">Transmembrane helix</keyword>
<evidence type="ECO:0000259" key="7">
    <source>
        <dbReference type="PROSITE" id="PS51005"/>
    </source>
</evidence>
<gene>
    <name evidence="8" type="primary">NAC16</name>
</gene>
<evidence type="ECO:0000256" key="1">
    <source>
        <dbReference type="ARBA" id="ARBA00023015"/>
    </source>
</evidence>
<feature type="domain" description="NAC" evidence="7">
    <location>
        <begin position="20"/>
        <end position="162"/>
    </location>
</feature>
<dbReference type="InterPro" id="IPR003441">
    <property type="entry name" value="NAC-dom"/>
</dbReference>